<dbReference type="EMBL" id="LPBJ01000047">
    <property type="protein sequence ID" value="KVP98249.1"/>
    <property type="molecule type" value="Genomic_DNA"/>
</dbReference>
<name>A0AAW3MWP9_9BURK</name>
<protein>
    <submittedName>
        <fullName evidence="1">Uncharacterized protein</fullName>
    </submittedName>
</protein>
<proteinExistence type="predicted"/>
<keyword evidence="2" id="KW-1185">Reference proteome</keyword>
<evidence type="ECO:0000313" key="2">
    <source>
        <dbReference type="Proteomes" id="UP000056453"/>
    </source>
</evidence>
<sequence length="75" mass="8306">MTTIIEFGVNEVMPTGVGVNPFDDNFDTEAEAVEAGIECMKDDPSLQAVRIFMLTIRNDVIVGDESLRTITRDEL</sequence>
<reference evidence="1 2" key="1">
    <citation type="submission" date="2015-11" db="EMBL/GenBank/DDBJ databases">
        <title>Expanding the genomic diversity of Burkholderia species for the development of highly accurate diagnostics.</title>
        <authorList>
            <person name="Sahl J."/>
            <person name="Keim P."/>
            <person name="Wagner D."/>
        </authorList>
    </citation>
    <scope>NUCLEOTIDE SEQUENCE [LARGE SCALE GENOMIC DNA]</scope>
    <source>
        <strain evidence="1 2">MSMB1808WGS</strain>
    </source>
</reference>
<organism evidence="1 2">
    <name type="scientific">Burkholderia ubonensis</name>
    <dbReference type="NCBI Taxonomy" id="101571"/>
    <lineage>
        <taxon>Bacteria</taxon>
        <taxon>Pseudomonadati</taxon>
        <taxon>Pseudomonadota</taxon>
        <taxon>Betaproteobacteria</taxon>
        <taxon>Burkholderiales</taxon>
        <taxon>Burkholderiaceae</taxon>
        <taxon>Burkholderia</taxon>
        <taxon>Burkholderia cepacia complex</taxon>
    </lineage>
</organism>
<accession>A0AAW3MWP9</accession>
<evidence type="ECO:0000313" key="1">
    <source>
        <dbReference type="EMBL" id="KVP98249.1"/>
    </source>
</evidence>
<dbReference type="AlphaFoldDB" id="A0AAW3MWP9"/>
<dbReference type="RefSeq" id="WP_059925397.1">
    <property type="nucleotide sequence ID" value="NZ_LPBG01000047.1"/>
</dbReference>
<comment type="caution">
    <text evidence="1">The sequence shown here is derived from an EMBL/GenBank/DDBJ whole genome shotgun (WGS) entry which is preliminary data.</text>
</comment>
<gene>
    <name evidence="1" type="ORF">WJ96_06920</name>
</gene>
<dbReference type="Proteomes" id="UP000056453">
    <property type="component" value="Unassembled WGS sequence"/>
</dbReference>